<name>A0ABP8BI23_9ACTN</name>
<accession>A0ABP8BI23</accession>
<feature type="signal peptide" evidence="1">
    <location>
        <begin position="1"/>
        <end position="31"/>
    </location>
</feature>
<dbReference type="InterPro" id="IPR023393">
    <property type="entry name" value="START-like_dom_sf"/>
</dbReference>
<dbReference type="EMBL" id="BAABAQ010000016">
    <property type="protein sequence ID" value="GAA4206900.1"/>
    <property type="molecule type" value="Genomic_DNA"/>
</dbReference>
<organism evidence="2 3">
    <name type="scientific">Streptosporangium oxazolinicum</name>
    <dbReference type="NCBI Taxonomy" id="909287"/>
    <lineage>
        <taxon>Bacteria</taxon>
        <taxon>Bacillati</taxon>
        <taxon>Actinomycetota</taxon>
        <taxon>Actinomycetes</taxon>
        <taxon>Streptosporangiales</taxon>
        <taxon>Streptosporangiaceae</taxon>
        <taxon>Streptosporangium</taxon>
    </lineage>
</organism>
<dbReference type="RefSeq" id="WP_344922497.1">
    <property type="nucleotide sequence ID" value="NZ_BAABAQ010000016.1"/>
</dbReference>
<protein>
    <recommendedName>
        <fullName evidence="4">Cyclase</fullName>
    </recommendedName>
</protein>
<evidence type="ECO:0000256" key="1">
    <source>
        <dbReference type="SAM" id="SignalP"/>
    </source>
</evidence>
<keyword evidence="1" id="KW-0732">Signal</keyword>
<dbReference type="SUPFAM" id="SSF55961">
    <property type="entry name" value="Bet v1-like"/>
    <property type="match status" value="1"/>
</dbReference>
<comment type="caution">
    <text evidence="2">The sequence shown here is derived from an EMBL/GenBank/DDBJ whole genome shotgun (WGS) entry which is preliminary data.</text>
</comment>
<dbReference type="Proteomes" id="UP001501251">
    <property type="component" value="Unassembled WGS sequence"/>
</dbReference>
<feature type="chain" id="PRO_5045825191" description="Cyclase" evidence="1">
    <location>
        <begin position="32"/>
        <end position="215"/>
    </location>
</feature>
<gene>
    <name evidence="2" type="ORF">GCM10022252_69770</name>
</gene>
<dbReference type="Gene3D" id="3.30.530.20">
    <property type="match status" value="1"/>
</dbReference>
<evidence type="ECO:0000313" key="3">
    <source>
        <dbReference type="Proteomes" id="UP001501251"/>
    </source>
</evidence>
<evidence type="ECO:0008006" key="4">
    <source>
        <dbReference type="Google" id="ProtNLM"/>
    </source>
</evidence>
<proteinExistence type="predicted"/>
<reference evidence="3" key="1">
    <citation type="journal article" date="2019" name="Int. J. Syst. Evol. Microbiol.">
        <title>The Global Catalogue of Microorganisms (GCM) 10K type strain sequencing project: providing services to taxonomists for standard genome sequencing and annotation.</title>
        <authorList>
            <consortium name="The Broad Institute Genomics Platform"/>
            <consortium name="The Broad Institute Genome Sequencing Center for Infectious Disease"/>
            <person name="Wu L."/>
            <person name="Ma J."/>
        </authorList>
    </citation>
    <scope>NUCLEOTIDE SEQUENCE [LARGE SCALE GENOMIC DNA]</scope>
    <source>
        <strain evidence="3">JCM 17388</strain>
    </source>
</reference>
<sequence>MTKLPRLLRLLVAPLSAAALLLTVFSTPARADTDPVLAAQWQIAWDTYRFYECLAAPLPITGRSQVKRDISIEINAPVEHVFDAYSNINNHIGMHSFLKRVVTHADRTEAGTRYVDFTAVEDIPVAGVPVTANTHAQQRIHRDDLYYETDTWTLPNVVTHQRIVFEDLGDGRTRVTEHLTFEASILLIDFTVTNGVSSHQATQAGLKAAIESGEL</sequence>
<keyword evidence="3" id="KW-1185">Reference proteome</keyword>
<evidence type="ECO:0000313" key="2">
    <source>
        <dbReference type="EMBL" id="GAA4206900.1"/>
    </source>
</evidence>